<proteinExistence type="predicted"/>
<dbReference type="Proteomes" id="UP000275772">
    <property type="component" value="Unassembled WGS sequence"/>
</dbReference>
<keyword evidence="1" id="KW-0175">Coiled coil</keyword>
<feature type="compositionally biased region" description="Pro residues" evidence="2">
    <location>
        <begin position="190"/>
        <end position="210"/>
    </location>
</feature>
<sequence length="239" mass="27256">MPSCTTKKTRFAPGTKSHGPGEQMKKLTIPWLNAYKVTFTDEVFDVAYLQGLLGDVRAGIQKEKSRERELSDKNARFRKFLKNLRLEEEELLAEINLVKNEIRKEKSRSARLNQCSNSSNEYRSMGQNPNGFQHFLPANHWIPHSPYPGNQAFTPAPYSQVSPSYMSHGGFVNPTPPQQPWSYGNGFQFPHPPSRSPPHQPPPNYIPNPHFPQAVNPAYMGFPNPQHYQGRMGVPQYCY</sequence>
<organism evidence="3 4">
    <name type="scientific">Blumeria hordei</name>
    <name type="common">Barley powdery mildew</name>
    <name type="synonym">Blumeria graminis f. sp. hordei</name>
    <dbReference type="NCBI Taxonomy" id="2867405"/>
    <lineage>
        <taxon>Eukaryota</taxon>
        <taxon>Fungi</taxon>
        <taxon>Dikarya</taxon>
        <taxon>Ascomycota</taxon>
        <taxon>Pezizomycotina</taxon>
        <taxon>Leotiomycetes</taxon>
        <taxon>Erysiphales</taxon>
        <taxon>Erysiphaceae</taxon>
        <taxon>Blumeria</taxon>
    </lineage>
</organism>
<feature type="coiled-coil region" evidence="1">
    <location>
        <begin position="81"/>
        <end position="108"/>
    </location>
</feature>
<name>A0A383V0E9_BLUHO</name>
<dbReference type="AlphaFoldDB" id="A0A383V0E9"/>
<gene>
    <name evidence="3" type="ORF">BLGHR1_16140</name>
</gene>
<reference evidence="3 4" key="1">
    <citation type="submission" date="2017-11" db="EMBL/GenBank/DDBJ databases">
        <authorList>
            <person name="Kracher B."/>
        </authorList>
    </citation>
    <scope>NUCLEOTIDE SEQUENCE [LARGE SCALE GENOMIC DNA]</scope>
    <source>
        <strain evidence="3 4">RACE1</strain>
    </source>
</reference>
<evidence type="ECO:0000313" key="4">
    <source>
        <dbReference type="Proteomes" id="UP000275772"/>
    </source>
</evidence>
<dbReference type="EMBL" id="UNSH01000078">
    <property type="protein sequence ID" value="SZF05338.1"/>
    <property type="molecule type" value="Genomic_DNA"/>
</dbReference>
<evidence type="ECO:0000256" key="2">
    <source>
        <dbReference type="SAM" id="MobiDB-lite"/>
    </source>
</evidence>
<accession>A0A383V0E9</accession>
<feature type="region of interest" description="Disordered" evidence="2">
    <location>
        <begin position="1"/>
        <end position="22"/>
    </location>
</feature>
<feature type="region of interest" description="Disordered" evidence="2">
    <location>
        <begin position="169"/>
        <end position="210"/>
    </location>
</feature>
<evidence type="ECO:0000256" key="1">
    <source>
        <dbReference type="SAM" id="Coils"/>
    </source>
</evidence>
<evidence type="ECO:0000313" key="3">
    <source>
        <dbReference type="EMBL" id="SZF05338.1"/>
    </source>
</evidence>
<protein>
    <submittedName>
        <fullName evidence="3">Uncharacterized protein</fullName>
    </submittedName>
</protein>
<dbReference type="VEuPathDB" id="FungiDB:BLGHR1_16140"/>